<evidence type="ECO:0000256" key="3">
    <source>
        <dbReference type="ARBA" id="ARBA00022917"/>
    </source>
</evidence>
<dbReference type="InParanoid" id="A0A024GHZ4"/>
<keyword evidence="1" id="KW-0963">Cytoplasm</keyword>
<keyword evidence="3" id="KW-0648">Protein biosynthesis</keyword>
<dbReference type="Proteomes" id="UP000053237">
    <property type="component" value="Unassembled WGS sequence"/>
</dbReference>
<evidence type="ECO:0008006" key="7">
    <source>
        <dbReference type="Google" id="ProtNLM"/>
    </source>
</evidence>
<dbReference type="Gene3D" id="1.10.246.60">
    <property type="entry name" value="Eukaryotic translation initiation factor 3 like domains"/>
    <property type="match status" value="1"/>
</dbReference>
<gene>
    <name evidence="5" type="ORF">BN9_068480</name>
</gene>
<dbReference type="OrthoDB" id="20381at2759"/>
<name>A0A024GHZ4_9STRA</name>
<dbReference type="STRING" id="65357.A0A024GHZ4"/>
<accession>A0A024GHZ4</accession>
<keyword evidence="6" id="KW-1185">Reference proteome</keyword>
<organism evidence="5 6">
    <name type="scientific">Albugo candida</name>
    <dbReference type="NCBI Taxonomy" id="65357"/>
    <lineage>
        <taxon>Eukaryota</taxon>
        <taxon>Sar</taxon>
        <taxon>Stramenopiles</taxon>
        <taxon>Oomycota</taxon>
        <taxon>Peronosporomycetes</taxon>
        <taxon>Albuginales</taxon>
        <taxon>Albuginaceae</taxon>
        <taxon>Albugo</taxon>
    </lineage>
</organism>
<keyword evidence="2" id="KW-0396">Initiation factor</keyword>
<dbReference type="PANTHER" id="PTHR21681">
    <property type="entry name" value="EUKARYOTIC TRANSLATION INITIATION FACTOR 3 SUBUNIT J"/>
    <property type="match status" value="1"/>
</dbReference>
<sequence>MDSWDDDEYEVPAVLSEAPKVSWEDEEEPESKEEVKQDVEKSLPTKPKQAKKNKLKELREKQKQDIEQTKMLLQAQTLATPEEQKAHVQKLVENADFDSAADLFGADFIRKDRDLEQVTRDEKSSNKTEKTDIEATISKMRLATEADAERLGNVVASKLIASPNTKSALSCLKLIITRGSTNLTAEDMKELTTIINVIKNDKIAATKPKGKKKKQTGKQGYAKVEYGKDADGLNDYIDNYDEFDQFDEFM</sequence>
<proteinExistence type="predicted"/>
<dbReference type="GO" id="GO:0005852">
    <property type="term" value="C:eukaryotic translation initiation factor 3 complex"/>
    <property type="evidence" value="ECO:0007669"/>
    <property type="project" value="InterPro"/>
</dbReference>
<reference evidence="5 6" key="1">
    <citation type="submission" date="2012-05" db="EMBL/GenBank/DDBJ databases">
        <title>Recombination and specialization in a pathogen metapopulation.</title>
        <authorList>
            <person name="Gardiner A."/>
            <person name="Kemen E."/>
            <person name="Schultz-Larsen T."/>
            <person name="MacLean D."/>
            <person name="Van Oosterhout C."/>
            <person name="Jones J.D.G."/>
        </authorList>
    </citation>
    <scope>NUCLEOTIDE SEQUENCE [LARGE SCALE GENOMIC DNA]</scope>
    <source>
        <strain evidence="5 6">Ac Nc2</strain>
    </source>
</reference>
<dbReference type="PANTHER" id="PTHR21681:SF0">
    <property type="entry name" value="EUKARYOTIC TRANSLATION INITIATION FACTOR 3 SUBUNIT J"/>
    <property type="match status" value="1"/>
</dbReference>
<dbReference type="InterPro" id="IPR023194">
    <property type="entry name" value="eIF3-like_dom_sf"/>
</dbReference>
<evidence type="ECO:0000313" key="5">
    <source>
        <dbReference type="EMBL" id="CCI45938.1"/>
    </source>
</evidence>
<dbReference type="InterPro" id="IPR013906">
    <property type="entry name" value="eIF3j"/>
</dbReference>
<evidence type="ECO:0000313" key="6">
    <source>
        <dbReference type="Proteomes" id="UP000053237"/>
    </source>
</evidence>
<feature type="region of interest" description="Disordered" evidence="4">
    <location>
        <begin position="1"/>
        <end position="63"/>
    </location>
</feature>
<evidence type="ECO:0000256" key="1">
    <source>
        <dbReference type="ARBA" id="ARBA00022490"/>
    </source>
</evidence>
<feature type="compositionally biased region" description="Basic and acidic residues" evidence="4">
    <location>
        <begin position="32"/>
        <end position="43"/>
    </location>
</feature>
<evidence type="ECO:0000256" key="2">
    <source>
        <dbReference type="ARBA" id="ARBA00022540"/>
    </source>
</evidence>
<protein>
    <recommendedName>
        <fullName evidence="7">Eukaryotic translation initiation factor 3 30 kDa subunit</fullName>
    </recommendedName>
</protein>
<dbReference type="EMBL" id="CAIX01000112">
    <property type="protein sequence ID" value="CCI45938.1"/>
    <property type="molecule type" value="Genomic_DNA"/>
</dbReference>
<dbReference type="GO" id="GO:0003743">
    <property type="term" value="F:translation initiation factor activity"/>
    <property type="evidence" value="ECO:0007669"/>
    <property type="project" value="UniProtKB-KW"/>
</dbReference>
<dbReference type="AlphaFoldDB" id="A0A024GHZ4"/>
<feature type="compositionally biased region" description="Acidic residues" evidence="4">
    <location>
        <begin position="1"/>
        <end position="10"/>
    </location>
</feature>
<comment type="caution">
    <text evidence="5">The sequence shown here is derived from an EMBL/GenBank/DDBJ whole genome shotgun (WGS) entry which is preliminary data.</text>
</comment>
<dbReference type="Pfam" id="PF08597">
    <property type="entry name" value="eIF3_subunit"/>
    <property type="match status" value="1"/>
</dbReference>
<evidence type="ECO:0000256" key="4">
    <source>
        <dbReference type="SAM" id="MobiDB-lite"/>
    </source>
</evidence>